<keyword evidence="8" id="KW-0812">Transmembrane</keyword>
<proteinExistence type="inferred from homology"/>
<evidence type="ECO:0000256" key="3">
    <source>
        <dbReference type="ARBA" id="ARBA00022617"/>
    </source>
</evidence>
<dbReference type="Gene3D" id="1.10.630.10">
    <property type="entry name" value="Cytochrome P450"/>
    <property type="match status" value="1"/>
</dbReference>
<dbReference type="GO" id="GO:0004497">
    <property type="term" value="F:monooxygenase activity"/>
    <property type="evidence" value="ECO:0007669"/>
    <property type="project" value="UniProtKB-KW"/>
</dbReference>
<feature type="transmembrane region" description="Helical" evidence="8">
    <location>
        <begin position="20"/>
        <end position="42"/>
    </location>
</feature>
<keyword evidence="4" id="KW-0479">Metal-binding</keyword>
<protein>
    <submittedName>
        <fullName evidence="9">CapE</fullName>
    </submittedName>
</protein>
<organism evidence="9">
    <name type="scientific">Capnodium sp. TTI-000886</name>
    <dbReference type="NCBI Taxonomy" id="3078996"/>
    <lineage>
        <taxon>Eukaryota</taxon>
        <taxon>Fungi</taxon>
        <taxon>Dikarya</taxon>
        <taxon>Ascomycota</taxon>
        <taxon>Pezizomycotina</taxon>
        <taxon>Dothideomycetes</taxon>
        <taxon>Dothideomycetidae</taxon>
        <taxon>Capnodiales</taxon>
        <taxon>Capnodiaceae</taxon>
        <taxon>Capnodium</taxon>
    </lineage>
</organism>
<keyword evidence="5" id="KW-0560">Oxidoreductase</keyword>
<gene>
    <name evidence="9" type="primary">capE</name>
</gene>
<dbReference type="SUPFAM" id="SSF48264">
    <property type="entry name" value="Cytochrome P450"/>
    <property type="match status" value="1"/>
</dbReference>
<evidence type="ECO:0000256" key="7">
    <source>
        <dbReference type="ARBA" id="ARBA00023033"/>
    </source>
</evidence>
<feature type="transmembrane region" description="Helical" evidence="8">
    <location>
        <begin position="308"/>
        <end position="329"/>
    </location>
</feature>
<accession>A0AA96MLM2</accession>
<evidence type="ECO:0000256" key="6">
    <source>
        <dbReference type="ARBA" id="ARBA00023004"/>
    </source>
</evidence>
<evidence type="ECO:0000256" key="5">
    <source>
        <dbReference type="ARBA" id="ARBA00023002"/>
    </source>
</evidence>
<evidence type="ECO:0000256" key="2">
    <source>
        <dbReference type="ARBA" id="ARBA00010617"/>
    </source>
</evidence>
<dbReference type="InterPro" id="IPR036396">
    <property type="entry name" value="Cyt_P450_sf"/>
</dbReference>
<sequence>MDLLNSVGLAWGNFSPTTRIFLAISVLAILALLGDVLYNLYFCPLASFPGPRLCAISRIPHLIATVRGKQVPWYIKLHNKYGGVVRIAPDILTFTDERAWNDICGSTKYAQYGMIKDPSLASMIGGDLTNPDPAKPRRQQAHTVMRRAMLSALKGANVRKLEGMIDGHVQEYLAALESNSSIHGAVDICDMSSFLMGNLFFDLFLGESLDLFKKDTFHPWIHSFDRFSRGVTILAVLNRFPMLHAPLLYAVKRWGGKERDSFMQPILSRFDRRVAMTTPRDDMLEMVLDGDNKQNTMPLDLLREFSPFLLLGGCDPMPSVIAAFVYFVFRDQNTAIRQRLLKEIRGNFKSEQDITMDRLSKSSTELPYFEACLQESFRCYSPGATGTDRVVPGSGARVADRDVPGGTVVIMLHQPSYSLDEHFARPNEFIPERWLSEDAGRPKEFEHDRRSCVHPFSVGPQACFGQE</sequence>
<dbReference type="PANTHER" id="PTHR24305">
    <property type="entry name" value="CYTOCHROME P450"/>
    <property type="match status" value="1"/>
</dbReference>
<evidence type="ECO:0000256" key="8">
    <source>
        <dbReference type="SAM" id="Phobius"/>
    </source>
</evidence>
<evidence type="ECO:0000256" key="4">
    <source>
        <dbReference type="ARBA" id="ARBA00022723"/>
    </source>
</evidence>
<reference evidence="9" key="1">
    <citation type="journal article" date="2023" name="J. Am. Chem. Soc.">
        <title>Biosynthesis of AS2077715 and Funiculosin: Pathway Reconstitution and Identification of Enzymes that Form the All-cis Cyclopentanetetraol Moiety.</title>
        <authorList>
            <person name="Zhang Y."/>
            <person name="Go E.B."/>
            <person name="Perlatti B."/>
            <person name="Wu L."/>
            <person name="Bills G.F."/>
            <person name="Ohashi M."/>
            <person name="Tang Y."/>
        </authorList>
    </citation>
    <scope>NUCLEOTIDE SEQUENCE</scope>
    <source>
        <strain evidence="9">TTI-000886</strain>
    </source>
</reference>
<dbReference type="GO" id="GO:0005506">
    <property type="term" value="F:iron ion binding"/>
    <property type="evidence" value="ECO:0007669"/>
    <property type="project" value="InterPro"/>
</dbReference>
<evidence type="ECO:0000313" key="9">
    <source>
        <dbReference type="EMBL" id="WNS47920.1"/>
    </source>
</evidence>
<dbReference type="AlphaFoldDB" id="A0AA96MLM2"/>
<name>A0AA96MLM2_9PEZI</name>
<keyword evidence="3" id="KW-0349">Heme</keyword>
<dbReference type="EMBL" id="OQ734851">
    <property type="protein sequence ID" value="WNS47920.1"/>
    <property type="molecule type" value="Genomic_DNA"/>
</dbReference>
<keyword evidence="8" id="KW-1133">Transmembrane helix</keyword>
<dbReference type="PANTHER" id="PTHR24305:SF29">
    <property type="entry name" value="BENZOATE-PARA-HYDROXYLASE"/>
    <property type="match status" value="1"/>
</dbReference>
<keyword evidence="7" id="KW-0503">Monooxygenase</keyword>
<dbReference type="GO" id="GO:0020037">
    <property type="term" value="F:heme binding"/>
    <property type="evidence" value="ECO:0007669"/>
    <property type="project" value="InterPro"/>
</dbReference>
<evidence type="ECO:0000256" key="1">
    <source>
        <dbReference type="ARBA" id="ARBA00001971"/>
    </source>
</evidence>
<dbReference type="InterPro" id="IPR050121">
    <property type="entry name" value="Cytochrome_P450_monoxygenase"/>
</dbReference>
<keyword evidence="8" id="KW-0472">Membrane</keyword>
<comment type="similarity">
    <text evidence="2">Belongs to the cytochrome P450 family.</text>
</comment>
<keyword evidence="6" id="KW-0408">Iron</keyword>
<comment type="cofactor">
    <cofactor evidence="1">
        <name>heme</name>
        <dbReference type="ChEBI" id="CHEBI:30413"/>
    </cofactor>
</comment>
<dbReference type="InterPro" id="IPR001128">
    <property type="entry name" value="Cyt_P450"/>
</dbReference>
<dbReference type="Pfam" id="PF00067">
    <property type="entry name" value="p450"/>
    <property type="match status" value="1"/>
</dbReference>
<dbReference type="GO" id="GO:0016705">
    <property type="term" value="F:oxidoreductase activity, acting on paired donors, with incorporation or reduction of molecular oxygen"/>
    <property type="evidence" value="ECO:0007669"/>
    <property type="project" value="InterPro"/>
</dbReference>